<evidence type="ECO:0000313" key="2">
    <source>
        <dbReference type="Proteomes" id="UP000442244"/>
    </source>
</evidence>
<keyword evidence="2" id="KW-1185">Reference proteome</keyword>
<dbReference type="EMBL" id="SDGY01000005">
    <property type="protein sequence ID" value="TYC46282.1"/>
    <property type="molecule type" value="Genomic_DNA"/>
</dbReference>
<evidence type="ECO:0000313" key="1">
    <source>
        <dbReference type="EMBL" id="TYC46282.1"/>
    </source>
</evidence>
<reference evidence="1 2" key="1">
    <citation type="submission" date="2019-01" db="EMBL/GenBank/DDBJ databases">
        <title>Leuconostoc litchii sp. nov., a novel lactic acid bacterium isolated from lychee.</title>
        <authorList>
            <person name="Wang L.-T."/>
        </authorList>
    </citation>
    <scope>NUCLEOTIDE SEQUENCE [LARGE SCALE GENOMIC DNA]</scope>
    <source>
        <strain evidence="1 2">MB7</strain>
    </source>
</reference>
<sequence length="122" mass="13701">MFEDVRLQAHALMEIATALGDSYAKPVSFALVIQDLGGTDETFSKVLSQTSYLINTNDISKYTLADFKAFYQELEPEVFKDVSDIMIIKLLNALAKIYIDDLYPIAKNITQIYQLDNKLPGA</sequence>
<dbReference type="AlphaFoldDB" id="A0A6P2CQ61"/>
<accession>A0A6P2CQ61</accession>
<protein>
    <submittedName>
        <fullName evidence="1">Uncharacterized protein</fullName>
    </submittedName>
</protein>
<dbReference type="RefSeq" id="WP_148606170.1">
    <property type="nucleotide sequence ID" value="NZ_BSUV01000001.1"/>
</dbReference>
<gene>
    <name evidence="1" type="ORF">ESZ47_07340</name>
</gene>
<name>A0A6P2CQ61_9LACO</name>
<comment type="caution">
    <text evidence="1">The sequence shown here is derived from an EMBL/GenBank/DDBJ whole genome shotgun (WGS) entry which is preliminary data.</text>
</comment>
<dbReference type="Proteomes" id="UP000442244">
    <property type="component" value="Unassembled WGS sequence"/>
</dbReference>
<organism evidence="1 2">
    <name type="scientific">Leuconostoc litchii</name>
    <dbReference type="NCBI Taxonomy" id="1981069"/>
    <lineage>
        <taxon>Bacteria</taxon>
        <taxon>Bacillati</taxon>
        <taxon>Bacillota</taxon>
        <taxon>Bacilli</taxon>
        <taxon>Lactobacillales</taxon>
        <taxon>Lactobacillaceae</taxon>
        <taxon>Leuconostoc</taxon>
    </lineage>
</organism>
<proteinExistence type="predicted"/>
<dbReference type="OrthoDB" id="2142678at2"/>